<name>A0ABS3J6G5_9HYPH</name>
<keyword evidence="1" id="KW-0472">Membrane</keyword>
<dbReference type="EMBL" id="JAFMPY010000020">
    <property type="protein sequence ID" value="MBO0905271.1"/>
    <property type="molecule type" value="Genomic_DNA"/>
</dbReference>
<feature type="transmembrane region" description="Helical" evidence="1">
    <location>
        <begin position="39"/>
        <end position="59"/>
    </location>
</feature>
<proteinExistence type="predicted"/>
<sequence length="117" mass="13088">MTNAMGILWEVSFWEFFFVTILLGGGGAWMIGRSTALTWSGWGLLAFYVLLLAIAVRFIHFSLFHGTFLLPPTGFKTGLYYGVVDYIVLFAIAAAGRLYVRGLQMSRQYGFLDQQSA</sequence>
<dbReference type="Proteomes" id="UP000664288">
    <property type="component" value="Unassembled WGS sequence"/>
</dbReference>
<dbReference type="Pfam" id="PF21741">
    <property type="entry name" value="DUF6867"/>
    <property type="match status" value="1"/>
</dbReference>
<reference evidence="3 4" key="1">
    <citation type="submission" date="2021-03" db="EMBL/GenBank/DDBJ databases">
        <title>Whole genome sequence of Jiella sp. MQZ13P-4.</title>
        <authorList>
            <person name="Tuo L."/>
        </authorList>
    </citation>
    <scope>NUCLEOTIDE SEQUENCE [LARGE SCALE GENOMIC DNA]</scope>
    <source>
        <strain evidence="3 4">MQZ13P-4</strain>
    </source>
</reference>
<feature type="transmembrane region" description="Helical" evidence="1">
    <location>
        <begin position="12"/>
        <end position="32"/>
    </location>
</feature>
<dbReference type="InterPro" id="IPR049201">
    <property type="entry name" value="DUF6867"/>
</dbReference>
<evidence type="ECO:0000313" key="3">
    <source>
        <dbReference type="EMBL" id="MBO0905271.1"/>
    </source>
</evidence>
<keyword evidence="1" id="KW-1133">Transmembrane helix</keyword>
<evidence type="ECO:0000259" key="2">
    <source>
        <dbReference type="Pfam" id="PF21741"/>
    </source>
</evidence>
<evidence type="ECO:0000256" key="1">
    <source>
        <dbReference type="SAM" id="Phobius"/>
    </source>
</evidence>
<organism evidence="3 4">
    <name type="scientific">Jiella sonneratiae</name>
    <dbReference type="NCBI Taxonomy" id="2816856"/>
    <lineage>
        <taxon>Bacteria</taxon>
        <taxon>Pseudomonadati</taxon>
        <taxon>Pseudomonadota</taxon>
        <taxon>Alphaproteobacteria</taxon>
        <taxon>Hyphomicrobiales</taxon>
        <taxon>Aurantimonadaceae</taxon>
        <taxon>Jiella</taxon>
    </lineage>
</organism>
<evidence type="ECO:0000313" key="4">
    <source>
        <dbReference type="Proteomes" id="UP000664288"/>
    </source>
</evidence>
<keyword evidence="4" id="KW-1185">Reference proteome</keyword>
<dbReference type="RefSeq" id="WP_207351915.1">
    <property type="nucleotide sequence ID" value="NZ_JAFMPY010000020.1"/>
</dbReference>
<feature type="transmembrane region" description="Helical" evidence="1">
    <location>
        <begin position="79"/>
        <end position="100"/>
    </location>
</feature>
<gene>
    <name evidence="3" type="ORF">J1C47_16620</name>
</gene>
<accession>A0ABS3J6G5</accession>
<keyword evidence="1" id="KW-0812">Transmembrane</keyword>
<comment type="caution">
    <text evidence="3">The sequence shown here is derived from an EMBL/GenBank/DDBJ whole genome shotgun (WGS) entry which is preliminary data.</text>
</comment>
<protein>
    <recommendedName>
        <fullName evidence="2">DUF6867 domain-containing protein</fullName>
    </recommendedName>
</protein>
<feature type="domain" description="DUF6867" evidence="2">
    <location>
        <begin position="13"/>
        <end position="112"/>
    </location>
</feature>